<dbReference type="InterPro" id="IPR038501">
    <property type="entry name" value="Spore_GerAC_C_sf"/>
</dbReference>
<keyword evidence="6" id="KW-0564">Palmitate</keyword>
<evidence type="ECO:0000256" key="1">
    <source>
        <dbReference type="ARBA" id="ARBA00004635"/>
    </source>
</evidence>
<dbReference type="EMBL" id="JAGIYQ010000004">
    <property type="protein sequence ID" value="MBP0725155.1"/>
    <property type="molecule type" value="Genomic_DNA"/>
</dbReference>
<dbReference type="AlphaFoldDB" id="A0A940NIV2"/>
<evidence type="ECO:0000256" key="4">
    <source>
        <dbReference type="ARBA" id="ARBA00022729"/>
    </source>
</evidence>
<feature type="chain" id="PRO_5039401255" evidence="8">
    <location>
        <begin position="24"/>
        <end position="387"/>
    </location>
</feature>
<comment type="subcellular location">
    <subcellularLocation>
        <location evidence="1">Membrane</location>
        <topology evidence="1">Lipid-anchor</topology>
    </subcellularLocation>
</comment>
<protein>
    <submittedName>
        <fullName evidence="11">Ger(X)C family spore germination protein</fullName>
    </submittedName>
</protein>
<dbReference type="Gene3D" id="3.30.300.210">
    <property type="entry name" value="Nutrient germinant receptor protein C, domain 3"/>
    <property type="match status" value="1"/>
</dbReference>
<feature type="domain" description="Spore germination GerAC-like C-terminal" evidence="9">
    <location>
        <begin position="213"/>
        <end position="376"/>
    </location>
</feature>
<evidence type="ECO:0000256" key="7">
    <source>
        <dbReference type="ARBA" id="ARBA00023288"/>
    </source>
</evidence>
<proteinExistence type="inferred from homology"/>
<accession>A0A940NIV2</accession>
<comment type="caution">
    <text evidence="11">The sequence shown here is derived from an EMBL/GenBank/DDBJ whole genome shotgun (WGS) entry which is preliminary data.</text>
</comment>
<evidence type="ECO:0000259" key="10">
    <source>
        <dbReference type="Pfam" id="PF25198"/>
    </source>
</evidence>
<dbReference type="NCBIfam" id="TIGR02887">
    <property type="entry name" value="spore_ger_x_C"/>
    <property type="match status" value="1"/>
</dbReference>
<keyword evidence="12" id="KW-1185">Reference proteome</keyword>
<evidence type="ECO:0000259" key="9">
    <source>
        <dbReference type="Pfam" id="PF05504"/>
    </source>
</evidence>
<sequence length="387" mass="43621">MKCSRLRKIILICLLSFSCLISSGCWNRKEIETLAFVIAVGIDSSPKGFLVSTQVANTAALTKQGVMNAPNFFVYSDAGKTVFDAVRTATHSSPNKLFWSHTKVLVVSEELARKGLKPALDFFARDAEERRNFLLAVTPQSGKDIVSADVKTTTIPAITLSELLEAYKYSSQTAYINLNDYIREQHSTISSLVPEVRIVKNQGANVGYKVYRAAVIKKNKFISYLTRKETRGALWILGKVKSGIVDTKCLGKSKNSKERIAFEIYKSDAKVKVKKKSGQYMINVDIKEQGNIAEASCTKNEIDPKKIKKMEKMKAEAIKKEIKASLKKAQELNTDYFGFGEIIHRSYPKDWKKIEKKWDKIFPTLKVKIKVETKITSDALIERKPQK</sequence>
<dbReference type="InterPro" id="IPR008844">
    <property type="entry name" value="Spore_GerAC-like"/>
</dbReference>
<name>A0A940NIV2_9BACI</name>
<dbReference type="InterPro" id="IPR057336">
    <property type="entry name" value="GerAC_N"/>
</dbReference>
<dbReference type="PANTHER" id="PTHR35789">
    <property type="entry name" value="SPORE GERMINATION PROTEIN B3"/>
    <property type="match status" value="1"/>
</dbReference>
<dbReference type="PROSITE" id="PS51257">
    <property type="entry name" value="PROKAR_LIPOPROTEIN"/>
    <property type="match status" value="1"/>
</dbReference>
<feature type="signal peptide" evidence="8">
    <location>
        <begin position="1"/>
        <end position="23"/>
    </location>
</feature>
<evidence type="ECO:0000256" key="3">
    <source>
        <dbReference type="ARBA" id="ARBA00022544"/>
    </source>
</evidence>
<evidence type="ECO:0000313" key="11">
    <source>
        <dbReference type="EMBL" id="MBP0725155.1"/>
    </source>
</evidence>
<evidence type="ECO:0000313" key="12">
    <source>
        <dbReference type="Proteomes" id="UP000682134"/>
    </source>
</evidence>
<dbReference type="RefSeq" id="WP_209404402.1">
    <property type="nucleotide sequence ID" value="NZ_JAGIYQ010000004.1"/>
</dbReference>
<dbReference type="InterPro" id="IPR046953">
    <property type="entry name" value="Spore_GerAC-like_C"/>
</dbReference>
<keyword evidence="5" id="KW-0472">Membrane</keyword>
<dbReference type="PANTHER" id="PTHR35789:SF1">
    <property type="entry name" value="SPORE GERMINATION PROTEIN B3"/>
    <property type="match status" value="1"/>
</dbReference>
<evidence type="ECO:0000256" key="5">
    <source>
        <dbReference type="ARBA" id="ARBA00023136"/>
    </source>
</evidence>
<dbReference type="GO" id="GO:0009847">
    <property type="term" value="P:spore germination"/>
    <property type="evidence" value="ECO:0007669"/>
    <property type="project" value="InterPro"/>
</dbReference>
<feature type="domain" description="Spore germination protein N-terminal" evidence="10">
    <location>
        <begin position="27"/>
        <end position="197"/>
    </location>
</feature>
<evidence type="ECO:0000256" key="2">
    <source>
        <dbReference type="ARBA" id="ARBA00007886"/>
    </source>
</evidence>
<reference evidence="11" key="1">
    <citation type="submission" date="2021-04" db="EMBL/GenBank/DDBJ databases">
        <title>Genome seq and assembly of Bacillus sp.</title>
        <authorList>
            <person name="Chhetri G."/>
        </authorList>
    </citation>
    <scope>NUCLEOTIDE SEQUENCE</scope>
    <source>
        <strain evidence="11">RG28</strain>
    </source>
</reference>
<dbReference type="Pfam" id="PF25198">
    <property type="entry name" value="Spore_GerAC_N"/>
    <property type="match status" value="1"/>
</dbReference>
<evidence type="ECO:0000256" key="8">
    <source>
        <dbReference type="SAM" id="SignalP"/>
    </source>
</evidence>
<organism evidence="11 12">
    <name type="scientific">Gottfriedia endophytica</name>
    <dbReference type="NCBI Taxonomy" id="2820819"/>
    <lineage>
        <taxon>Bacteria</taxon>
        <taxon>Bacillati</taxon>
        <taxon>Bacillota</taxon>
        <taxon>Bacilli</taxon>
        <taxon>Bacillales</taxon>
        <taxon>Bacillaceae</taxon>
        <taxon>Gottfriedia</taxon>
    </lineage>
</organism>
<keyword evidence="7" id="KW-0449">Lipoprotein</keyword>
<keyword evidence="4 8" id="KW-0732">Signal</keyword>
<gene>
    <name evidence="11" type="ORF">J5Y03_08110</name>
</gene>
<evidence type="ECO:0000256" key="6">
    <source>
        <dbReference type="ARBA" id="ARBA00023139"/>
    </source>
</evidence>
<dbReference type="Pfam" id="PF05504">
    <property type="entry name" value="Spore_GerAC"/>
    <property type="match status" value="1"/>
</dbReference>
<comment type="similarity">
    <text evidence="2">Belongs to the GerABKC lipoprotein family.</text>
</comment>
<keyword evidence="3" id="KW-0309">Germination</keyword>
<dbReference type="Proteomes" id="UP000682134">
    <property type="component" value="Unassembled WGS sequence"/>
</dbReference>
<dbReference type="GO" id="GO:0016020">
    <property type="term" value="C:membrane"/>
    <property type="evidence" value="ECO:0007669"/>
    <property type="project" value="UniProtKB-SubCell"/>
</dbReference>